<dbReference type="AlphaFoldDB" id="A0A9P8S268"/>
<evidence type="ECO:0000313" key="3">
    <source>
        <dbReference type="EMBL" id="KAH0577446.1"/>
    </source>
</evidence>
<dbReference type="Pfam" id="PF01541">
    <property type="entry name" value="GIY-YIG"/>
    <property type="match status" value="1"/>
</dbReference>
<dbReference type="EMBL" id="AUWU02000001">
    <property type="protein sequence ID" value="KAH0577446.1"/>
    <property type="molecule type" value="Genomic_DNA"/>
</dbReference>
<dbReference type="GO" id="GO:0000724">
    <property type="term" value="P:double-strand break repair via homologous recombination"/>
    <property type="evidence" value="ECO:0007669"/>
    <property type="project" value="TreeGrafter"/>
</dbReference>
<accession>A0A9P8S268</accession>
<dbReference type="InterPro" id="IPR050381">
    <property type="entry name" value="SLX1_endonuclease"/>
</dbReference>
<sequence>MCSLPQIPNSPIFPQNFQVSVNHHHSIIATGSPQSYYCKIYRKITSPQNVKFILLNIILYFIQFSIFKIMTLTGPSGLFACYLITSDTSTYIGFTPDPLQRLRKHNREIAGGARATRNKTWELQFFVYGFSTKVAALQFERQWQLPNKTKLTKIQTNLRSSKITEKCVQIVVQLLALDTWSRQPLRVVYVSYGAFQQFGSQLKGQFMTNFLIEKGQNIAANLIFHSPKVAKCQFCKQQVSDYNVVCHVCKKDFCMPCFAQILCIGNQIVPVKGRCLCGAEVEWKDILERKSQQMCSKRNNVTFGGWEASGEDEISQKSDERNGSFEALQANLALSMSALASPDLNVADFAPNPQQTPVLDKREKSDDLEIISID</sequence>
<protein>
    <submittedName>
        <fullName evidence="3">GIY-YIG catalytic domain-containing protein</fullName>
    </submittedName>
</protein>
<organism evidence="3 4">
    <name type="scientific">Spironucleus salmonicida</name>
    <dbReference type="NCBI Taxonomy" id="348837"/>
    <lineage>
        <taxon>Eukaryota</taxon>
        <taxon>Metamonada</taxon>
        <taxon>Diplomonadida</taxon>
        <taxon>Hexamitidae</taxon>
        <taxon>Hexamitinae</taxon>
        <taxon>Spironucleus</taxon>
    </lineage>
</organism>
<keyword evidence="1" id="KW-0812">Transmembrane</keyword>
<feature type="transmembrane region" description="Helical" evidence="1">
    <location>
        <begin position="52"/>
        <end position="70"/>
    </location>
</feature>
<name>A0A9P8S268_9EUKA</name>
<dbReference type="PROSITE" id="PS50164">
    <property type="entry name" value="GIY_YIG"/>
    <property type="match status" value="1"/>
</dbReference>
<dbReference type="GO" id="GO:0008821">
    <property type="term" value="F:crossover junction DNA endonuclease activity"/>
    <property type="evidence" value="ECO:0007669"/>
    <property type="project" value="TreeGrafter"/>
</dbReference>
<dbReference type="PANTHER" id="PTHR20208">
    <property type="entry name" value="STRUCTURE-SPECIFIC ENDONUCLEASE SUBUNIT SLX1"/>
    <property type="match status" value="1"/>
</dbReference>
<dbReference type="InterPro" id="IPR000305">
    <property type="entry name" value="GIY-YIG_endonuc"/>
</dbReference>
<dbReference type="GeneID" id="94294822"/>
<evidence type="ECO:0000259" key="2">
    <source>
        <dbReference type="PROSITE" id="PS50164"/>
    </source>
</evidence>
<dbReference type="InterPro" id="IPR035901">
    <property type="entry name" value="GIY-YIG_endonuc_sf"/>
</dbReference>
<dbReference type="RefSeq" id="XP_067768219.1">
    <property type="nucleotide sequence ID" value="XM_067904737.1"/>
</dbReference>
<dbReference type="Gene3D" id="3.40.1440.10">
    <property type="entry name" value="GIY-YIG endonuclease"/>
    <property type="match status" value="1"/>
</dbReference>
<evidence type="ECO:0000256" key="1">
    <source>
        <dbReference type="SAM" id="Phobius"/>
    </source>
</evidence>
<evidence type="ECO:0000313" key="4">
    <source>
        <dbReference type="Proteomes" id="UP000018208"/>
    </source>
</evidence>
<dbReference type="SUPFAM" id="SSF82771">
    <property type="entry name" value="GIY-YIG endonuclease"/>
    <property type="match status" value="1"/>
</dbReference>
<keyword evidence="4" id="KW-1185">Reference proteome</keyword>
<feature type="domain" description="GIY-YIG" evidence="2">
    <location>
        <begin position="77"/>
        <end position="153"/>
    </location>
</feature>
<gene>
    <name evidence="3" type="ORF">SS50377_20799</name>
</gene>
<keyword evidence="1" id="KW-0472">Membrane</keyword>
<comment type="caution">
    <text evidence="3">The sequence shown here is derived from an EMBL/GenBank/DDBJ whole genome shotgun (WGS) entry which is preliminary data.</text>
</comment>
<keyword evidence="1" id="KW-1133">Transmembrane helix</keyword>
<dbReference type="OrthoDB" id="24645at2759"/>
<dbReference type="GO" id="GO:0017108">
    <property type="term" value="F:5'-flap endonuclease activity"/>
    <property type="evidence" value="ECO:0007669"/>
    <property type="project" value="TreeGrafter"/>
</dbReference>
<dbReference type="PANTHER" id="PTHR20208:SF10">
    <property type="entry name" value="STRUCTURE-SPECIFIC ENDONUCLEASE SUBUNIT SLX1"/>
    <property type="match status" value="1"/>
</dbReference>
<reference evidence="3 4" key="1">
    <citation type="journal article" date="2014" name="PLoS Genet.">
        <title>The Genome of Spironucleus salmonicida Highlights a Fish Pathogen Adapted to Fluctuating Environments.</title>
        <authorList>
            <person name="Xu F."/>
            <person name="Jerlstrom-Hultqvist J."/>
            <person name="Einarsson E."/>
            <person name="Astvaldsson A."/>
            <person name="Svard S.G."/>
            <person name="Andersson J.O."/>
        </authorList>
    </citation>
    <scope>NUCLEOTIDE SEQUENCE [LARGE SCALE GENOMIC DNA]</scope>
    <source>
        <strain evidence="3 4">ATCC 50377</strain>
    </source>
</reference>
<proteinExistence type="predicted"/>
<dbReference type="Proteomes" id="UP000018208">
    <property type="component" value="Unassembled WGS sequence"/>
</dbReference>
<dbReference type="KEGG" id="ssao:94294822"/>
<dbReference type="GO" id="GO:0033557">
    <property type="term" value="C:Slx1-Slx4 complex"/>
    <property type="evidence" value="ECO:0007669"/>
    <property type="project" value="TreeGrafter"/>
</dbReference>